<dbReference type="Proteomes" id="UP001152562">
    <property type="component" value="Unassembled WGS sequence"/>
</dbReference>
<comment type="catalytic activity">
    <reaction evidence="1 16">
        <text>Endohydrolysis of (1-&gt;4)-alpha-D-glucosidic linkages in polysaccharides containing three or more (1-&gt;4)-alpha-linked D-glucose units.</text>
        <dbReference type="EC" id="3.2.1.1"/>
    </reaction>
</comment>
<evidence type="ECO:0000256" key="4">
    <source>
        <dbReference type="ARBA" id="ARBA00008061"/>
    </source>
</evidence>
<comment type="similarity">
    <text evidence="4 15">Belongs to the glycosyl hydrolase 13 family.</text>
</comment>
<dbReference type="Pfam" id="PF00128">
    <property type="entry name" value="Alpha-amylase"/>
    <property type="match status" value="1"/>
</dbReference>
<evidence type="ECO:0000256" key="9">
    <source>
        <dbReference type="ARBA" id="ARBA00022801"/>
    </source>
</evidence>
<dbReference type="InterPro" id="IPR013780">
    <property type="entry name" value="Glyco_hydro_b"/>
</dbReference>
<evidence type="ECO:0000256" key="14">
    <source>
        <dbReference type="ARBA" id="ARBA00023295"/>
    </source>
</evidence>
<dbReference type="SMART" id="SM00642">
    <property type="entry name" value="Aamy"/>
    <property type="match status" value="1"/>
</dbReference>
<evidence type="ECO:0000259" key="18">
    <source>
        <dbReference type="SMART" id="SM00642"/>
    </source>
</evidence>
<evidence type="ECO:0000256" key="10">
    <source>
        <dbReference type="ARBA" id="ARBA00022837"/>
    </source>
</evidence>
<dbReference type="FunFam" id="2.60.40.1180:FF:000020">
    <property type="entry name" value="Pancreatic alpha-amylase"/>
    <property type="match status" value="1"/>
</dbReference>
<dbReference type="InterPro" id="IPR031319">
    <property type="entry name" value="A-amylase_C"/>
</dbReference>
<evidence type="ECO:0000256" key="7">
    <source>
        <dbReference type="ARBA" id="ARBA00022723"/>
    </source>
</evidence>
<evidence type="ECO:0000256" key="6">
    <source>
        <dbReference type="ARBA" id="ARBA00012595"/>
    </source>
</evidence>
<evidence type="ECO:0000256" key="13">
    <source>
        <dbReference type="ARBA" id="ARBA00023277"/>
    </source>
</evidence>
<dbReference type="SUPFAM" id="SSF51445">
    <property type="entry name" value="(Trans)glycosidases"/>
    <property type="match status" value="1"/>
</dbReference>
<comment type="subunit">
    <text evidence="5">Monomer.</text>
</comment>
<dbReference type="PRINTS" id="PR00110">
    <property type="entry name" value="ALPHAAMYLASE"/>
</dbReference>
<keyword evidence="8" id="KW-0732">Signal</keyword>
<evidence type="ECO:0000259" key="17">
    <source>
        <dbReference type="SMART" id="SM00632"/>
    </source>
</evidence>
<evidence type="ECO:0000256" key="2">
    <source>
        <dbReference type="ARBA" id="ARBA00001913"/>
    </source>
</evidence>
<dbReference type="SUPFAM" id="SSF51011">
    <property type="entry name" value="Glycosyl hydrolase domain"/>
    <property type="match status" value="1"/>
</dbReference>
<comment type="cofactor">
    <cofactor evidence="3">
        <name>chloride</name>
        <dbReference type="ChEBI" id="CHEBI:17996"/>
    </cofactor>
</comment>
<proteinExistence type="inferred from homology"/>
<feature type="domain" description="Glycosyl hydrolase family 13 catalytic" evidence="18">
    <location>
        <begin position="45"/>
        <end position="418"/>
    </location>
</feature>
<sequence>MTTLLIRMPSRMALQMEKLFALITFATCLLVTSAYKNPYYAEGRSVIVHLFEWKWDDIALECERFLGPRGFGGIQISPPNENVIIGASNRPWWERYQPLSYVLVTRSGDERQFAGMVRRCNNAGVRIYVDAVINHMTGEPLDNIGTAGNTAKFREWYYPAVPFTREHFNWPPCGIESSDYNTNAWRVRNCELVGLKDLDQSNEHVRRMIVEFMNKLIHLGVAGFRIDAAKHMWPEDLRIIYDRLDNLNTAHGFPPNARPYIYQEVIDYGGEAVSRDEYTPLGAVTEFKAGMDLSNAFRGNNQLRWFSSWGPDWGLLAHGDALTFIDNHDNERGHGGGGGVLTYKQSRLYKGAVAFLLAHPYGEPQIMSSFDFLDSEIGPPMDRFENIISPSINSDGSCGNGWICQHRWRQLYAMVAFRNAAGQTALNNWWDNGSNQIAFSRGDRAFIAFNNDGWSLNQNLQTGLPAGTYCDVISGDKVNNTCRGKTVIVSGDGRAHISIGPQEYDLMMAIHVGPESRL</sequence>
<evidence type="ECO:0000256" key="8">
    <source>
        <dbReference type="ARBA" id="ARBA00022729"/>
    </source>
</evidence>
<dbReference type="AlphaFoldDB" id="A0A9P0TE78"/>
<feature type="domain" description="Alpha-amylase C-terminal" evidence="17">
    <location>
        <begin position="427"/>
        <end position="515"/>
    </location>
</feature>
<evidence type="ECO:0000256" key="1">
    <source>
        <dbReference type="ARBA" id="ARBA00000548"/>
    </source>
</evidence>
<evidence type="ECO:0000256" key="16">
    <source>
        <dbReference type="RuleBase" id="RU361134"/>
    </source>
</evidence>
<keyword evidence="10" id="KW-0106">Calcium</keyword>
<evidence type="ECO:0000256" key="11">
    <source>
        <dbReference type="ARBA" id="ARBA00023157"/>
    </source>
</evidence>
<dbReference type="EMBL" id="CALOZG010000010">
    <property type="protein sequence ID" value="CAH4030549.1"/>
    <property type="molecule type" value="Genomic_DNA"/>
</dbReference>
<keyword evidence="14 16" id="KW-0326">Glycosidase</keyword>
<keyword evidence="7" id="KW-0479">Metal-binding</keyword>
<dbReference type="InterPro" id="IPR006046">
    <property type="entry name" value="Alpha_amylase"/>
</dbReference>
<protein>
    <recommendedName>
        <fullName evidence="6 16">Alpha-amylase</fullName>
        <ecNumber evidence="6 16">3.2.1.1</ecNumber>
    </recommendedName>
</protein>
<comment type="caution">
    <text evidence="19">The sequence shown here is derived from an EMBL/GenBank/DDBJ whole genome shotgun (WGS) entry which is preliminary data.</text>
</comment>
<evidence type="ECO:0000256" key="3">
    <source>
        <dbReference type="ARBA" id="ARBA00001923"/>
    </source>
</evidence>
<dbReference type="EC" id="3.2.1.1" evidence="6 16"/>
<accession>A0A9P0TE78</accession>
<evidence type="ECO:0000313" key="19">
    <source>
        <dbReference type="EMBL" id="CAH4030549.1"/>
    </source>
</evidence>
<keyword evidence="13 16" id="KW-0119">Carbohydrate metabolism</keyword>
<keyword evidence="11" id="KW-1015">Disulfide bond</keyword>
<dbReference type="GO" id="GO:0005975">
    <property type="term" value="P:carbohydrate metabolic process"/>
    <property type="evidence" value="ECO:0007669"/>
    <property type="project" value="InterPro"/>
</dbReference>
<reference evidence="19" key="1">
    <citation type="submission" date="2022-05" db="EMBL/GenBank/DDBJ databases">
        <authorList>
            <person name="Okamura Y."/>
        </authorList>
    </citation>
    <scope>NUCLEOTIDE SEQUENCE</scope>
</reference>
<evidence type="ECO:0000256" key="12">
    <source>
        <dbReference type="ARBA" id="ARBA00023214"/>
    </source>
</evidence>
<name>A0A9P0TE78_PIEBR</name>
<dbReference type="Gene3D" id="3.20.20.80">
    <property type="entry name" value="Glycosidases"/>
    <property type="match status" value="1"/>
</dbReference>
<evidence type="ECO:0000256" key="5">
    <source>
        <dbReference type="ARBA" id="ARBA00011245"/>
    </source>
</evidence>
<keyword evidence="12" id="KW-0868">Chloride</keyword>
<gene>
    <name evidence="19" type="ORF">PIBRA_LOCUS7193</name>
</gene>
<dbReference type="PANTHER" id="PTHR43447">
    <property type="entry name" value="ALPHA-AMYLASE"/>
    <property type="match status" value="1"/>
</dbReference>
<organism evidence="19 20">
    <name type="scientific">Pieris brassicae</name>
    <name type="common">White butterfly</name>
    <name type="synonym">Large white butterfly</name>
    <dbReference type="NCBI Taxonomy" id="7116"/>
    <lineage>
        <taxon>Eukaryota</taxon>
        <taxon>Metazoa</taxon>
        <taxon>Ecdysozoa</taxon>
        <taxon>Arthropoda</taxon>
        <taxon>Hexapoda</taxon>
        <taxon>Insecta</taxon>
        <taxon>Pterygota</taxon>
        <taxon>Neoptera</taxon>
        <taxon>Endopterygota</taxon>
        <taxon>Lepidoptera</taxon>
        <taxon>Glossata</taxon>
        <taxon>Ditrysia</taxon>
        <taxon>Papilionoidea</taxon>
        <taxon>Pieridae</taxon>
        <taxon>Pierinae</taxon>
        <taxon>Pieris</taxon>
    </lineage>
</organism>
<evidence type="ECO:0000256" key="15">
    <source>
        <dbReference type="RuleBase" id="RU003615"/>
    </source>
</evidence>
<dbReference type="InterPro" id="IPR006047">
    <property type="entry name" value="GH13_cat_dom"/>
</dbReference>
<dbReference type="SMART" id="SM00632">
    <property type="entry name" value="Aamy_C"/>
    <property type="match status" value="1"/>
</dbReference>
<dbReference type="GO" id="GO:0004556">
    <property type="term" value="F:alpha-amylase activity"/>
    <property type="evidence" value="ECO:0007669"/>
    <property type="project" value="UniProtKB-UniRule"/>
</dbReference>
<dbReference type="InterPro" id="IPR006048">
    <property type="entry name" value="A-amylase/branching_C"/>
</dbReference>
<keyword evidence="20" id="KW-1185">Reference proteome</keyword>
<comment type="cofactor">
    <cofactor evidence="2">
        <name>Ca(2+)</name>
        <dbReference type="ChEBI" id="CHEBI:29108"/>
    </cofactor>
</comment>
<dbReference type="GO" id="GO:0046872">
    <property type="term" value="F:metal ion binding"/>
    <property type="evidence" value="ECO:0007669"/>
    <property type="project" value="UniProtKB-KW"/>
</dbReference>
<keyword evidence="9 16" id="KW-0378">Hydrolase</keyword>
<dbReference type="Gene3D" id="2.60.40.1180">
    <property type="entry name" value="Golgi alpha-mannosidase II"/>
    <property type="match status" value="1"/>
</dbReference>
<dbReference type="Pfam" id="PF02806">
    <property type="entry name" value="Alpha-amylase_C"/>
    <property type="match status" value="1"/>
</dbReference>
<evidence type="ECO:0000313" key="20">
    <source>
        <dbReference type="Proteomes" id="UP001152562"/>
    </source>
</evidence>
<dbReference type="InterPro" id="IPR017853">
    <property type="entry name" value="GH"/>
</dbReference>
<dbReference type="CDD" id="cd11317">
    <property type="entry name" value="AmyAc_bac_euk_AmyA"/>
    <property type="match status" value="1"/>
</dbReference>